<protein>
    <recommendedName>
        <fullName evidence="3">DUF3293 domain-containing protein</fullName>
    </recommendedName>
</protein>
<keyword evidence="2" id="KW-1185">Reference proteome</keyword>
<dbReference type="OrthoDB" id="5604578at2"/>
<gene>
    <name evidence="1" type="ordered locus">Sden_2983</name>
</gene>
<organism evidence="1 2">
    <name type="scientific">Shewanella denitrificans (strain OS217 / ATCC BAA-1090 / DSM 15013)</name>
    <dbReference type="NCBI Taxonomy" id="318161"/>
    <lineage>
        <taxon>Bacteria</taxon>
        <taxon>Pseudomonadati</taxon>
        <taxon>Pseudomonadota</taxon>
        <taxon>Gammaproteobacteria</taxon>
        <taxon>Alteromonadales</taxon>
        <taxon>Shewanellaceae</taxon>
        <taxon>Shewanella</taxon>
    </lineage>
</organism>
<dbReference type="InterPro" id="IPR021710">
    <property type="entry name" value="DUF3293"/>
</dbReference>
<dbReference type="RefSeq" id="WP_011497409.1">
    <property type="nucleotide sequence ID" value="NC_007954.1"/>
</dbReference>
<dbReference type="DNASU" id="4019508"/>
<evidence type="ECO:0000313" key="1">
    <source>
        <dbReference type="EMBL" id="ABE56261.1"/>
    </source>
</evidence>
<accession>Q12JW5</accession>
<dbReference type="Pfam" id="PF11697">
    <property type="entry name" value="DUF3293"/>
    <property type="match status" value="1"/>
</dbReference>
<dbReference type="EMBL" id="CP000302">
    <property type="protein sequence ID" value="ABE56261.1"/>
    <property type="molecule type" value="Genomic_DNA"/>
</dbReference>
<sequence length="145" mass="16722">MKNIMDDLWRSYQNCQFLLTQPLSPLLSLSIVTAHNPLGKTLSPSQNRLLDRQLQAKIQTFKQPYRSMITTSEQMSHMEKSWAIFFLGQEEALALGQAFQQLAIYHVEAGELSLMSCVEHDPRQVHLGPLYKRLKLVNELPELNR</sequence>
<dbReference type="HOGENOM" id="CLU_150686_0_0_6"/>
<evidence type="ECO:0008006" key="3">
    <source>
        <dbReference type="Google" id="ProtNLM"/>
    </source>
</evidence>
<dbReference type="AlphaFoldDB" id="Q12JW5"/>
<dbReference type="eggNOG" id="ENOG5032WKV">
    <property type="taxonomic scope" value="Bacteria"/>
</dbReference>
<reference evidence="1 2" key="1">
    <citation type="submission" date="2006-03" db="EMBL/GenBank/DDBJ databases">
        <title>Complete sequence of Shewanella denitrificans OS217.</title>
        <authorList>
            <consortium name="US DOE Joint Genome Institute"/>
            <person name="Copeland A."/>
            <person name="Lucas S."/>
            <person name="Lapidus A."/>
            <person name="Barry K."/>
            <person name="Detter J.C."/>
            <person name="Glavina del Rio T."/>
            <person name="Hammon N."/>
            <person name="Israni S."/>
            <person name="Dalin E."/>
            <person name="Tice H."/>
            <person name="Pitluck S."/>
            <person name="Brettin T."/>
            <person name="Bruce D."/>
            <person name="Han C."/>
            <person name="Tapia R."/>
            <person name="Gilna P."/>
            <person name="Kiss H."/>
            <person name="Schmutz J."/>
            <person name="Larimer F."/>
            <person name="Land M."/>
            <person name="Hauser L."/>
            <person name="Kyrpides N."/>
            <person name="Lykidis A."/>
            <person name="Richardson P."/>
        </authorList>
    </citation>
    <scope>NUCLEOTIDE SEQUENCE [LARGE SCALE GENOMIC DNA]</scope>
    <source>
        <strain evidence="2">OS217 / ATCC BAA-1090 / DSM 15013</strain>
    </source>
</reference>
<dbReference type="KEGG" id="sdn:Sden_2983"/>
<proteinExistence type="predicted"/>
<dbReference type="Proteomes" id="UP000001982">
    <property type="component" value="Chromosome"/>
</dbReference>
<name>Q12JW5_SHEDO</name>
<evidence type="ECO:0000313" key="2">
    <source>
        <dbReference type="Proteomes" id="UP000001982"/>
    </source>
</evidence>